<feature type="domain" description="Dockerin" evidence="2">
    <location>
        <begin position="676"/>
        <end position="744"/>
    </location>
</feature>
<comment type="caution">
    <text evidence="4">The sequence shown here is derived from an EMBL/GenBank/DDBJ whole genome shotgun (WGS) entry which is preliminary data.</text>
</comment>
<dbReference type="RefSeq" id="WP_099386131.1">
    <property type="nucleotide sequence ID" value="NZ_JANSWH010000014.1"/>
</dbReference>
<dbReference type="Proteomes" id="UP000224563">
    <property type="component" value="Unassembled WGS sequence"/>
</dbReference>
<evidence type="ECO:0000256" key="1">
    <source>
        <dbReference type="SAM" id="SignalP"/>
    </source>
</evidence>
<dbReference type="CDD" id="cd14256">
    <property type="entry name" value="Dockerin_I"/>
    <property type="match status" value="1"/>
</dbReference>
<proteinExistence type="predicted"/>
<name>A0A2G3E316_9FIRM</name>
<evidence type="ECO:0000313" key="5">
    <source>
        <dbReference type="Proteomes" id="UP000224563"/>
    </source>
</evidence>
<dbReference type="InterPro" id="IPR036439">
    <property type="entry name" value="Dockerin_dom_sf"/>
</dbReference>
<dbReference type="SUPFAM" id="SSF63446">
    <property type="entry name" value="Type I dockerin domain"/>
    <property type="match status" value="1"/>
</dbReference>
<reference evidence="4 5" key="2">
    <citation type="submission" date="2017-10" db="EMBL/GenBank/DDBJ databases">
        <authorList>
            <person name="Banno H."/>
            <person name="Chua N.-H."/>
        </authorList>
    </citation>
    <scope>NUCLEOTIDE SEQUENCE [LARGE SCALE GENOMIC DNA]</scope>
    <source>
        <strain evidence="4 5">JK623</strain>
    </source>
</reference>
<dbReference type="InterPro" id="IPR016134">
    <property type="entry name" value="Dockerin_dom"/>
</dbReference>
<dbReference type="GO" id="GO:0000272">
    <property type="term" value="P:polysaccharide catabolic process"/>
    <property type="evidence" value="ECO:0007669"/>
    <property type="project" value="InterPro"/>
</dbReference>
<dbReference type="InterPro" id="IPR003646">
    <property type="entry name" value="SH3-like_bac-type"/>
</dbReference>
<keyword evidence="1" id="KW-0732">Signal</keyword>
<dbReference type="Gene3D" id="2.30.30.40">
    <property type="entry name" value="SH3 Domains"/>
    <property type="match status" value="2"/>
</dbReference>
<dbReference type="InterPro" id="IPR002105">
    <property type="entry name" value="Dockerin_1_rpt"/>
</dbReference>
<evidence type="ECO:0000313" key="4">
    <source>
        <dbReference type="EMBL" id="PHU37639.1"/>
    </source>
</evidence>
<feature type="signal peptide" evidence="1">
    <location>
        <begin position="1"/>
        <end position="30"/>
    </location>
</feature>
<dbReference type="PROSITE" id="PS00018">
    <property type="entry name" value="EF_HAND_1"/>
    <property type="match status" value="1"/>
</dbReference>
<dbReference type="Gene3D" id="1.10.1330.10">
    <property type="entry name" value="Dockerin domain"/>
    <property type="match status" value="1"/>
</dbReference>
<reference evidence="4 5" key="1">
    <citation type="submission" date="2017-10" db="EMBL/GenBank/DDBJ databases">
        <title>Resolving the taxonomy of Roseburia spp., Eubacterium rectale and Agathobacter spp. through phylogenomic analysis.</title>
        <authorList>
            <person name="Sheridan P.O."/>
            <person name="Walker A.W."/>
            <person name="Duncan S.H."/>
            <person name="Scott K.P."/>
            <person name="Toole P.W.O."/>
            <person name="Luis P."/>
            <person name="Flint H.J."/>
        </authorList>
    </citation>
    <scope>NUCLEOTIDE SEQUENCE [LARGE SCALE GENOMIC DNA]</scope>
    <source>
        <strain evidence="4 5">JK623</strain>
    </source>
</reference>
<dbReference type="EMBL" id="PDYG01000037">
    <property type="protein sequence ID" value="PHU37639.1"/>
    <property type="molecule type" value="Genomic_DNA"/>
</dbReference>
<evidence type="ECO:0000259" key="2">
    <source>
        <dbReference type="PROSITE" id="PS51766"/>
    </source>
</evidence>
<protein>
    <submittedName>
        <fullName evidence="4">Mannosyl-glycoprotein endo-beta-N-acetylglucosamidase</fullName>
    </submittedName>
</protein>
<dbReference type="PROSITE" id="PS51766">
    <property type="entry name" value="DOCKERIN"/>
    <property type="match status" value="1"/>
</dbReference>
<dbReference type="PROSITE" id="PS51781">
    <property type="entry name" value="SH3B"/>
    <property type="match status" value="1"/>
</dbReference>
<dbReference type="GO" id="GO:0004553">
    <property type="term" value="F:hydrolase activity, hydrolyzing O-glycosyl compounds"/>
    <property type="evidence" value="ECO:0007669"/>
    <property type="project" value="InterPro"/>
</dbReference>
<gene>
    <name evidence="4" type="ORF">CSX02_06910</name>
</gene>
<dbReference type="AlphaFoldDB" id="A0A2G3E316"/>
<dbReference type="InterPro" id="IPR025883">
    <property type="entry name" value="Cadherin-like_domain"/>
</dbReference>
<organism evidence="4 5">
    <name type="scientific">Agathobacter ruminis</name>
    <dbReference type="NCBI Taxonomy" id="1712665"/>
    <lineage>
        <taxon>Bacteria</taxon>
        <taxon>Bacillati</taxon>
        <taxon>Bacillota</taxon>
        <taxon>Clostridia</taxon>
        <taxon>Lachnospirales</taxon>
        <taxon>Lachnospiraceae</taxon>
        <taxon>Agathobacter</taxon>
    </lineage>
</organism>
<feature type="chain" id="PRO_5013639673" evidence="1">
    <location>
        <begin position="31"/>
        <end position="744"/>
    </location>
</feature>
<dbReference type="Pfam" id="PF12733">
    <property type="entry name" value="Cadherin-like"/>
    <property type="match status" value="1"/>
</dbReference>
<keyword evidence="5" id="KW-1185">Reference proteome</keyword>
<dbReference type="InterPro" id="IPR018247">
    <property type="entry name" value="EF_Hand_1_Ca_BS"/>
</dbReference>
<dbReference type="Pfam" id="PF00404">
    <property type="entry name" value="Dockerin_1"/>
    <property type="match status" value="1"/>
</dbReference>
<evidence type="ECO:0000259" key="3">
    <source>
        <dbReference type="PROSITE" id="PS51781"/>
    </source>
</evidence>
<sequence length="744" mass="80673">MKSMKKRLTTMVVILSLLCTFGLQDTSIHADQQTGKVVTQKANSTVNVRKTASLEAEILCALSTNTEVTVMSSTQGADGFVWYKIQCKHPQTGVLVTGYMRSDYVEIQKTNNEDSETALTGTGTITANNVYVREHAGTDGKKVTALDKGDAVEIIGQTNVAGAVWYHVRCTKDGKGFEGYTHGDYILIDVAEDDDNGDYKSQLKKAGFPDSYIPYLVSLHAKYPNWKFVAVNTGLKWSDVIAGECARNDSNLVSKTADDSMKSTASGAYNWKTNTWTLYDSERWVAAHPDYVAYYMDPRNFLDATNIFQFEALSYSDSQTLNGVKSILKGTFMAGSVVDADRTTLNYASTFMKIGKESGVSPYHLAARVIQEQGVGGTSVMISGTYSGYTGYYNYFNIGASGQGQTAVITNGLAYAKKQGWNTRYKSLQGGAATLAKNYIARGQDTLYFEKFNVIYKAGLYSHQYMQNLLAAYNEGRKMANGYADKAQTFVFRIPVYQNMPSSAVTFTSKGNPNNYLKSLSVSGQSLTPAFNGDKTSYTMVVPNAVSSIKISATAVASTSKVSGTGTYNLDVGDNKITVKCKSQSGVTRSYIIMVTRQKASDDDGDSSVSSSKYRIDKYITGVALNTKASTFLKNITAKNCTVKLLDATGSENKGTVGTGNKLAVYENGKLLKTYGIVIYGDANGDGDINALDLIKINRHILGKASLSGCYLTAADANKRGDGVNALDLIVTNNQILGRKNIAQ</sequence>
<dbReference type="SMART" id="SM00287">
    <property type="entry name" value="SH3b"/>
    <property type="match status" value="2"/>
</dbReference>
<feature type="domain" description="SH3b" evidence="3">
    <location>
        <begin position="120"/>
        <end position="190"/>
    </location>
</feature>
<dbReference type="Pfam" id="PF08239">
    <property type="entry name" value="SH3_3"/>
    <property type="match status" value="2"/>
</dbReference>
<accession>A0A2G3E316</accession>